<proteinExistence type="predicted"/>
<feature type="region of interest" description="Disordered" evidence="1">
    <location>
        <begin position="1"/>
        <end position="37"/>
    </location>
</feature>
<name>X1IFT7_9ZZZZ</name>
<evidence type="ECO:0000259" key="2">
    <source>
        <dbReference type="Pfam" id="PF03979"/>
    </source>
</evidence>
<dbReference type="GO" id="GO:0016987">
    <property type="term" value="F:sigma factor activity"/>
    <property type="evidence" value="ECO:0007669"/>
    <property type="project" value="InterPro"/>
</dbReference>
<feature type="non-terminal residue" evidence="3">
    <location>
        <position position="59"/>
    </location>
</feature>
<dbReference type="Pfam" id="PF03979">
    <property type="entry name" value="Sigma70_r1_1"/>
    <property type="match status" value="1"/>
</dbReference>
<gene>
    <name evidence="3" type="ORF">S03H2_61058</name>
</gene>
<organism evidence="3">
    <name type="scientific">marine sediment metagenome</name>
    <dbReference type="NCBI Taxonomy" id="412755"/>
    <lineage>
        <taxon>unclassified sequences</taxon>
        <taxon>metagenomes</taxon>
        <taxon>ecological metagenomes</taxon>
    </lineage>
</organism>
<dbReference type="EMBL" id="BARU01039388">
    <property type="protein sequence ID" value="GAH80567.1"/>
    <property type="molecule type" value="Genomic_DNA"/>
</dbReference>
<comment type="caution">
    <text evidence="3">The sequence shown here is derived from an EMBL/GenBank/DDBJ whole genome shotgun (WGS) entry which is preliminary data.</text>
</comment>
<protein>
    <recommendedName>
        <fullName evidence="2">RNA polymerase sigma factor 70 region 1.1 domain-containing protein</fullName>
    </recommendedName>
</protein>
<dbReference type="Gene3D" id="1.10.220.120">
    <property type="entry name" value="Sigma-70 factor, region 1.1"/>
    <property type="match status" value="1"/>
</dbReference>
<accession>X1IFT7</accession>
<feature type="compositionally biased region" description="Basic residues" evidence="1">
    <location>
        <begin position="1"/>
        <end position="10"/>
    </location>
</feature>
<dbReference type="InterPro" id="IPR042189">
    <property type="entry name" value="RNA_pol_sigma_70_r1_1_sf"/>
</dbReference>
<dbReference type="GO" id="GO:0003677">
    <property type="term" value="F:DNA binding"/>
    <property type="evidence" value="ECO:0007669"/>
    <property type="project" value="InterPro"/>
</dbReference>
<feature type="domain" description="RNA polymerase sigma factor 70 region 1.1" evidence="2">
    <location>
        <begin position="37"/>
        <end position="59"/>
    </location>
</feature>
<evidence type="ECO:0000313" key="3">
    <source>
        <dbReference type="EMBL" id="GAH80567.1"/>
    </source>
</evidence>
<dbReference type="AlphaFoldDB" id="X1IFT7"/>
<evidence type="ECO:0000256" key="1">
    <source>
        <dbReference type="SAM" id="MobiDB-lite"/>
    </source>
</evidence>
<reference evidence="3" key="1">
    <citation type="journal article" date="2014" name="Front. Microbiol.">
        <title>High frequency of phylogenetically diverse reductive dehalogenase-homologous genes in deep subseafloor sedimentary metagenomes.</title>
        <authorList>
            <person name="Kawai M."/>
            <person name="Futagami T."/>
            <person name="Toyoda A."/>
            <person name="Takaki Y."/>
            <person name="Nishi S."/>
            <person name="Hori S."/>
            <person name="Arai W."/>
            <person name="Tsubouchi T."/>
            <person name="Morono Y."/>
            <person name="Uchiyama I."/>
            <person name="Ito T."/>
            <person name="Fujiyama A."/>
            <person name="Inagaki F."/>
            <person name="Takami H."/>
        </authorList>
    </citation>
    <scope>NUCLEOTIDE SEQUENCE</scope>
    <source>
        <strain evidence="3">Expedition CK06-06</strain>
    </source>
</reference>
<dbReference type="InterPro" id="IPR007127">
    <property type="entry name" value="RNA_pol_sigma_70_r1_1"/>
</dbReference>
<sequence>MAKKRLKAKKPAGWTPKADTAKKPQQPQLHDRKKDPEQQIKALIEKGKSKGYLTYEEMN</sequence>